<name>A0ABM1DNY5_PRICU</name>
<protein>
    <submittedName>
        <fullName evidence="5">Uncharacterized protein LOC106804821</fullName>
    </submittedName>
</protein>
<feature type="compositionally biased region" description="Basic and acidic residues" evidence="1">
    <location>
        <begin position="713"/>
        <end position="728"/>
    </location>
</feature>
<feature type="chain" id="PRO_5045034962" evidence="3">
    <location>
        <begin position="26"/>
        <end position="742"/>
    </location>
</feature>
<keyword evidence="2" id="KW-1133">Transmembrane helix</keyword>
<feature type="compositionally biased region" description="Basic and acidic residues" evidence="1">
    <location>
        <begin position="677"/>
        <end position="686"/>
    </location>
</feature>
<feature type="region of interest" description="Disordered" evidence="1">
    <location>
        <begin position="389"/>
        <end position="445"/>
    </location>
</feature>
<proteinExistence type="predicted"/>
<evidence type="ECO:0000256" key="3">
    <source>
        <dbReference type="SAM" id="SignalP"/>
    </source>
</evidence>
<feature type="compositionally biased region" description="Low complexity" evidence="1">
    <location>
        <begin position="700"/>
        <end position="710"/>
    </location>
</feature>
<feature type="compositionally biased region" description="Low complexity" evidence="1">
    <location>
        <begin position="389"/>
        <end position="403"/>
    </location>
</feature>
<keyword evidence="2" id="KW-0472">Membrane</keyword>
<feature type="compositionally biased region" description="Basic and acidic residues" evidence="1">
    <location>
        <begin position="316"/>
        <end position="330"/>
    </location>
</feature>
<keyword evidence="2" id="KW-0812">Transmembrane</keyword>
<organism evidence="4 5">
    <name type="scientific">Priapulus caudatus</name>
    <name type="common">Priapulid worm</name>
    <dbReference type="NCBI Taxonomy" id="37621"/>
    <lineage>
        <taxon>Eukaryota</taxon>
        <taxon>Metazoa</taxon>
        <taxon>Ecdysozoa</taxon>
        <taxon>Scalidophora</taxon>
        <taxon>Priapulida</taxon>
        <taxon>Priapulimorpha</taxon>
        <taxon>Priapulimorphida</taxon>
        <taxon>Priapulidae</taxon>
        <taxon>Priapulus</taxon>
    </lineage>
</organism>
<dbReference type="RefSeq" id="XP_014661656.1">
    <property type="nucleotide sequence ID" value="XM_014806170.1"/>
</dbReference>
<evidence type="ECO:0000256" key="1">
    <source>
        <dbReference type="SAM" id="MobiDB-lite"/>
    </source>
</evidence>
<sequence length="742" mass="80742">MQVSGEMTVIGVGSLLALQITAVLAQLLGRDDAGELNLGLACLPHYMLVTLNTTQPFYGKISSLYDSTCFTHGVGERTTQLLLPLDECGMYNETLFYRNQIQAQRRPNEVDDLRDPVKTLTCHYALPIPPYIPAKPEEGKFVAPAAIVTGGLSDRDILLLVCILAFLIMLTCCCGCAYYCMRKRGVKLIRAKPSPPTSYAASDITAVTSAGRITLVGVDVRSSRHELSRESALGRYSMSELVSTSGYHLYEPSSSEGYSSGQWMDDAESVGSPVPARFDAGPLSLPRPAVYARQPVVDGDTDVLTRDTMTTTTTMRRREVIETHENHAFEADDERESGSASPPSPPGGYASPPSLPSPPSPLGGYDPASADTYVGERPDAFVNTIVERTQTTTVTEEMTQETTNIYHEEKTPPRQEREKEEEDVEEEEEQEGPEAAPSLSASMRNDAAPTSVFVKAPSGDADEANQSWHLALVDIESQVSTERGAAAVSPPAAAVAPPAAAVAPAMATRISIASQAPADDAVARRFEFDPGSPPWGSDLRSPDPSRKLRRQQELCNADIANDPTKYHFTKRWLEWSSQDDLTGDANANGASADSQNYARLAGGDERDLYRVYKGQRSLTPDTNGHGDEPRSISEALVLRDVAEHSSCCTCHDARAADAADDPDDDETRQHVCGAPERPPRFAKNEQARACSTRGQRYRSRSSYAGSMRSSDPGGREDDEMRSLPEIHVTDTLAYYPEPDYDI</sequence>
<feature type="region of interest" description="Disordered" evidence="1">
    <location>
        <begin position="525"/>
        <end position="549"/>
    </location>
</feature>
<dbReference type="Proteomes" id="UP000695022">
    <property type="component" value="Unplaced"/>
</dbReference>
<feature type="region of interest" description="Disordered" evidence="1">
    <location>
        <begin position="655"/>
        <end position="742"/>
    </location>
</feature>
<evidence type="ECO:0000313" key="5">
    <source>
        <dbReference type="RefSeq" id="XP_014661656.1"/>
    </source>
</evidence>
<evidence type="ECO:0000313" key="4">
    <source>
        <dbReference type="Proteomes" id="UP000695022"/>
    </source>
</evidence>
<accession>A0ABM1DNY5</accession>
<feature type="compositionally biased region" description="Basic and acidic residues" evidence="1">
    <location>
        <begin position="406"/>
        <end position="418"/>
    </location>
</feature>
<dbReference type="GeneID" id="106804821"/>
<keyword evidence="4" id="KW-1185">Reference proteome</keyword>
<feature type="compositionally biased region" description="Basic and acidic residues" evidence="1">
    <location>
        <begin position="540"/>
        <end position="549"/>
    </location>
</feature>
<feature type="region of interest" description="Disordered" evidence="1">
    <location>
        <begin position="307"/>
        <end position="373"/>
    </location>
</feature>
<feature type="signal peptide" evidence="3">
    <location>
        <begin position="1"/>
        <end position="25"/>
    </location>
</feature>
<keyword evidence="3" id="KW-0732">Signal</keyword>
<evidence type="ECO:0000256" key="2">
    <source>
        <dbReference type="SAM" id="Phobius"/>
    </source>
</evidence>
<feature type="compositionally biased region" description="Acidic residues" evidence="1">
    <location>
        <begin position="419"/>
        <end position="432"/>
    </location>
</feature>
<gene>
    <name evidence="5" type="primary">LOC106804821</name>
</gene>
<reference evidence="5" key="1">
    <citation type="submission" date="2025-08" db="UniProtKB">
        <authorList>
            <consortium name="RefSeq"/>
        </authorList>
    </citation>
    <scope>IDENTIFICATION</scope>
</reference>
<feature type="transmembrane region" description="Helical" evidence="2">
    <location>
        <begin position="157"/>
        <end position="180"/>
    </location>
</feature>